<dbReference type="GO" id="GO:0005829">
    <property type="term" value="C:cytosol"/>
    <property type="evidence" value="ECO:0007669"/>
    <property type="project" value="TreeGrafter"/>
</dbReference>
<accession>A0A915Z5S6</accession>
<dbReference type="InterPro" id="IPR050523">
    <property type="entry name" value="AKR_Detox_Biosynth"/>
</dbReference>
<comment type="caution">
    <text evidence="3">The sequence shown here is derived from an EMBL/GenBank/DDBJ whole genome shotgun (WGS) entry which is preliminary data.</text>
</comment>
<sequence length="104" mass="11574">MAQDTSSIKTAKALDDYVLLGCSGLRVSPLCLGTEIIFTFGEQWGIGANKEESKKVFDLYYERGRNFFDTACNYNDGEGERFLGDYVSDKRSDVVIVLPNNDGN</sequence>
<reference evidence="3" key="1">
    <citation type="submission" date="2020-05" db="EMBL/GenBank/DDBJ databases">
        <authorList>
            <person name="Rincon C."/>
            <person name="Sanders R I."/>
            <person name="Robbins C."/>
            <person name="Chaturvedi A."/>
        </authorList>
    </citation>
    <scope>NUCLEOTIDE SEQUENCE</scope>
    <source>
        <strain evidence="3">CHB12</strain>
    </source>
</reference>
<gene>
    <name evidence="3" type="ORF">CHRIB12_LOCUS9277</name>
</gene>
<dbReference type="PANTHER" id="PTHR43364">
    <property type="entry name" value="NADH-SPECIFIC METHYLGLYOXAL REDUCTASE-RELATED"/>
    <property type="match status" value="1"/>
</dbReference>
<evidence type="ECO:0000259" key="2">
    <source>
        <dbReference type="Pfam" id="PF00248"/>
    </source>
</evidence>
<organism evidence="3 4">
    <name type="scientific">Rhizophagus irregularis</name>
    <dbReference type="NCBI Taxonomy" id="588596"/>
    <lineage>
        <taxon>Eukaryota</taxon>
        <taxon>Fungi</taxon>
        <taxon>Fungi incertae sedis</taxon>
        <taxon>Mucoromycota</taxon>
        <taxon>Glomeromycotina</taxon>
        <taxon>Glomeromycetes</taxon>
        <taxon>Glomerales</taxon>
        <taxon>Glomeraceae</taxon>
        <taxon>Rhizophagus</taxon>
    </lineage>
</organism>
<dbReference type="GO" id="GO:0016491">
    <property type="term" value="F:oxidoreductase activity"/>
    <property type="evidence" value="ECO:0007669"/>
    <property type="project" value="UniProtKB-KW"/>
</dbReference>
<feature type="domain" description="NADP-dependent oxidoreductase" evidence="2">
    <location>
        <begin position="30"/>
        <end position="97"/>
    </location>
</feature>
<dbReference type="InterPro" id="IPR023210">
    <property type="entry name" value="NADP_OxRdtase_dom"/>
</dbReference>
<dbReference type="Proteomes" id="UP000684084">
    <property type="component" value="Unassembled WGS sequence"/>
</dbReference>
<dbReference type="AlphaFoldDB" id="A0A915Z5S6"/>
<keyword evidence="1" id="KW-0560">Oxidoreductase</keyword>
<evidence type="ECO:0000313" key="4">
    <source>
        <dbReference type="Proteomes" id="UP000684084"/>
    </source>
</evidence>
<name>A0A915Z5S6_9GLOM</name>
<dbReference type="PANTHER" id="PTHR43364:SF4">
    <property type="entry name" value="NAD(P)-LINKED OXIDOREDUCTASE SUPERFAMILY PROTEIN"/>
    <property type="match status" value="1"/>
</dbReference>
<dbReference type="OrthoDB" id="37537at2759"/>
<proteinExistence type="predicted"/>
<dbReference type="Pfam" id="PF00248">
    <property type="entry name" value="Aldo_ket_red"/>
    <property type="match status" value="1"/>
</dbReference>
<dbReference type="EMBL" id="CAGKOT010000018">
    <property type="protein sequence ID" value="CAB5363000.1"/>
    <property type="molecule type" value="Genomic_DNA"/>
</dbReference>
<protein>
    <recommendedName>
        <fullName evidence="2">NADP-dependent oxidoreductase domain-containing protein</fullName>
    </recommendedName>
</protein>
<evidence type="ECO:0000313" key="3">
    <source>
        <dbReference type="EMBL" id="CAB5363000.1"/>
    </source>
</evidence>
<evidence type="ECO:0000256" key="1">
    <source>
        <dbReference type="ARBA" id="ARBA00023002"/>
    </source>
</evidence>